<sequence>MYFLRRTACRHLSSPNPLPVRSKLAAISSPHYYSIQRRTISHNRWLSDEVKNGSAFSDVTSDVKTPSTVSKMTPATTTAVAEILEKDIENDSVSDFDVDYSQIREAAEDEIEAEEKRLEDTRWEGFRRTQAMPKSTIFIGNLFYDLTAEDLKKHMSKFGVVHAVNIIYDSRGISKGFGYVQFDTWHSAKKAIEAMNMKIFQGRRVTLYYAHSSIILNKEYIPPTKVLYIGNVPFEMTDRDLNLMFADIMNVIDVRVSMDRRTGQFQGYLHAEFTDVQSATVGLEKLALRRPYGRRLKIMYSNNIRISRGTNFAKEPMPTSSGL</sequence>
<evidence type="ECO:0000313" key="6">
    <source>
        <dbReference type="Proteomes" id="UP001610446"/>
    </source>
</evidence>
<proteinExistence type="predicted"/>
<dbReference type="EMBL" id="JBFXLU010000215">
    <property type="protein sequence ID" value="KAL2834731.1"/>
    <property type="molecule type" value="Genomic_DNA"/>
</dbReference>
<dbReference type="PANTHER" id="PTHR23236:SF119">
    <property type="entry name" value="NUCLEAR RNA-BINDING PROTEIN SART-3"/>
    <property type="match status" value="1"/>
</dbReference>
<dbReference type="Gene3D" id="3.30.70.330">
    <property type="match status" value="2"/>
</dbReference>
<dbReference type="PANTHER" id="PTHR23236">
    <property type="entry name" value="EUKARYOTIC TRANSLATION INITIATION FACTOR 4B/4H"/>
    <property type="match status" value="1"/>
</dbReference>
<dbReference type="InterPro" id="IPR012677">
    <property type="entry name" value="Nucleotide-bd_a/b_plait_sf"/>
</dbReference>
<dbReference type="PROSITE" id="PS50102">
    <property type="entry name" value="RRM"/>
    <property type="match status" value="2"/>
</dbReference>
<dbReference type="InterPro" id="IPR000504">
    <property type="entry name" value="RRM_dom"/>
</dbReference>
<protein>
    <recommendedName>
        <fullName evidence="4">RRM domain-containing protein</fullName>
    </recommendedName>
</protein>
<evidence type="ECO:0000259" key="4">
    <source>
        <dbReference type="PROSITE" id="PS50102"/>
    </source>
</evidence>
<dbReference type="Pfam" id="PF00076">
    <property type="entry name" value="RRM_1"/>
    <property type="match status" value="2"/>
</dbReference>
<dbReference type="Proteomes" id="UP001610446">
    <property type="component" value="Unassembled WGS sequence"/>
</dbReference>
<keyword evidence="2 3" id="KW-0694">RNA-binding</keyword>
<name>A0ABR4J4B3_9EURO</name>
<dbReference type="SUPFAM" id="SSF54928">
    <property type="entry name" value="RNA-binding domain, RBD"/>
    <property type="match status" value="1"/>
</dbReference>
<evidence type="ECO:0000256" key="2">
    <source>
        <dbReference type="ARBA" id="ARBA00022884"/>
    </source>
</evidence>
<feature type="domain" description="RRM" evidence="4">
    <location>
        <begin position="225"/>
        <end position="303"/>
    </location>
</feature>
<keyword evidence="6" id="KW-1185">Reference proteome</keyword>
<accession>A0ABR4J4B3</accession>
<evidence type="ECO:0000256" key="1">
    <source>
        <dbReference type="ARBA" id="ARBA00022737"/>
    </source>
</evidence>
<evidence type="ECO:0000256" key="3">
    <source>
        <dbReference type="PROSITE-ProRule" id="PRU00176"/>
    </source>
</evidence>
<keyword evidence="1" id="KW-0677">Repeat</keyword>
<comment type="caution">
    <text evidence="5">The sequence shown here is derived from an EMBL/GenBank/DDBJ whole genome shotgun (WGS) entry which is preliminary data.</text>
</comment>
<dbReference type="SMART" id="SM00360">
    <property type="entry name" value="RRM"/>
    <property type="match status" value="2"/>
</dbReference>
<dbReference type="InterPro" id="IPR035979">
    <property type="entry name" value="RBD_domain_sf"/>
</dbReference>
<evidence type="ECO:0000313" key="5">
    <source>
        <dbReference type="EMBL" id="KAL2834731.1"/>
    </source>
</evidence>
<dbReference type="CDD" id="cd00590">
    <property type="entry name" value="RRM_SF"/>
    <property type="match status" value="1"/>
</dbReference>
<gene>
    <name evidence="5" type="ORF">BJY01DRAFT_224117</name>
</gene>
<reference evidence="5 6" key="1">
    <citation type="submission" date="2024-07" db="EMBL/GenBank/DDBJ databases">
        <title>Section-level genome sequencing and comparative genomics of Aspergillus sections Usti and Cavernicolus.</title>
        <authorList>
            <consortium name="Lawrence Berkeley National Laboratory"/>
            <person name="Nybo J.L."/>
            <person name="Vesth T.C."/>
            <person name="Theobald S."/>
            <person name="Frisvad J.C."/>
            <person name="Larsen T.O."/>
            <person name="Kjaerboelling I."/>
            <person name="Rothschild-Mancinelli K."/>
            <person name="Lyhne E.K."/>
            <person name="Kogle M.E."/>
            <person name="Barry K."/>
            <person name="Clum A."/>
            <person name="Na H."/>
            <person name="Ledsgaard L."/>
            <person name="Lin J."/>
            <person name="Lipzen A."/>
            <person name="Kuo A."/>
            <person name="Riley R."/>
            <person name="Mondo S."/>
            <person name="Labutti K."/>
            <person name="Haridas S."/>
            <person name="Pangalinan J."/>
            <person name="Salamov A.A."/>
            <person name="Simmons B.A."/>
            <person name="Magnuson J.K."/>
            <person name="Chen J."/>
            <person name="Drula E."/>
            <person name="Henrissat B."/>
            <person name="Wiebenga A."/>
            <person name="Lubbers R.J."/>
            <person name="Gomes A.C."/>
            <person name="Makela M.R."/>
            <person name="Stajich J."/>
            <person name="Grigoriev I.V."/>
            <person name="Mortensen U.H."/>
            <person name="De Vries R.P."/>
            <person name="Baker S.E."/>
            <person name="Andersen M.R."/>
        </authorList>
    </citation>
    <scope>NUCLEOTIDE SEQUENCE [LARGE SCALE GENOMIC DNA]</scope>
    <source>
        <strain evidence="5 6">CBS 123904</strain>
    </source>
</reference>
<feature type="domain" description="RRM" evidence="4">
    <location>
        <begin position="135"/>
        <end position="212"/>
    </location>
</feature>
<organism evidence="5 6">
    <name type="scientific">Aspergillus pseudoustus</name>
    <dbReference type="NCBI Taxonomy" id="1810923"/>
    <lineage>
        <taxon>Eukaryota</taxon>
        <taxon>Fungi</taxon>
        <taxon>Dikarya</taxon>
        <taxon>Ascomycota</taxon>
        <taxon>Pezizomycotina</taxon>
        <taxon>Eurotiomycetes</taxon>
        <taxon>Eurotiomycetidae</taxon>
        <taxon>Eurotiales</taxon>
        <taxon>Aspergillaceae</taxon>
        <taxon>Aspergillus</taxon>
        <taxon>Aspergillus subgen. Nidulantes</taxon>
    </lineage>
</organism>